<dbReference type="KEGG" id="cgl:Cgl1526"/>
<evidence type="ECO:0000313" key="1">
    <source>
        <dbReference type="EMBL" id="BAB98919.1"/>
    </source>
</evidence>
<proteinExistence type="predicted"/>
<keyword evidence="2" id="KW-1185">Reference proteome</keyword>
<evidence type="ECO:0000313" key="2">
    <source>
        <dbReference type="Proteomes" id="UP000000582"/>
    </source>
</evidence>
<accession>Q8NQB2</accession>
<sequence>MSEATPYQCPFITAQGIEFFGTEPAYFGVESSGDRDAFFFPGEQLYSWELAPGKYRERGYSRSEGWREYAGLGHPSSVGTREYRNSGRSWDSLPCQIRLDFWRETQSRPRKDILEQW</sequence>
<organism evidence="1 2">
    <name type="scientific">Corynebacterium glutamicum (strain ATCC 13032 / DSM 20300 / JCM 1318 / BCRC 11384 / CCUG 27702 / LMG 3730 / NBRC 12168 / NCIMB 10025 / NRRL B-2784 / 534)</name>
    <dbReference type="NCBI Taxonomy" id="196627"/>
    <lineage>
        <taxon>Bacteria</taxon>
        <taxon>Bacillati</taxon>
        <taxon>Actinomycetota</taxon>
        <taxon>Actinomycetes</taxon>
        <taxon>Mycobacteriales</taxon>
        <taxon>Corynebacteriaceae</taxon>
        <taxon>Corynebacterium</taxon>
    </lineage>
</organism>
<reference evidence="2" key="1">
    <citation type="journal article" date="2003" name="Appl. Microbiol. Biotechnol.">
        <title>The Corynebacterium glutamicum genome: features and impacts on biotechnological processes.</title>
        <authorList>
            <person name="Ikeda M."/>
            <person name="Nakagawa S."/>
        </authorList>
    </citation>
    <scope>NUCLEOTIDE SEQUENCE [LARGE SCALE GENOMIC DNA]</scope>
    <source>
        <strain evidence="2">ATCC 13032 / DSM 20300 / BCRC 11384 / JCM 1318 / LMG 3730 / NCIMB 10025</strain>
    </source>
</reference>
<dbReference type="EMBL" id="BA000036">
    <property type="protein sequence ID" value="BAB98919.1"/>
    <property type="molecule type" value="Genomic_DNA"/>
</dbReference>
<dbReference type="Proteomes" id="UP000000582">
    <property type="component" value="Chromosome"/>
</dbReference>
<protein>
    <submittedName>
        <fullName evidence="1">Uncharacterized protein</fullName>
    </submittedName>
</protein>
<dbReference type="AlphaFoldDB" id="Q8NQB2"/>
<gene>
    <name evidence="1" type="ordered locus">Cgl1526</name>
</gene>
<dbReference type="BioCyc" id="CORYNE:G18NG-11111-MONOMER"/>
<dbReference type="HOGENOM" id="CLU_2080822_0_0_11"/>
<name>Q8NQB2_CORGL</name>